<dbReference type="PANTHER" id="PTHR12677">
    <property type="entry name" value="GOLGI APPARATUS MEMBRANE PROTEIN TVP38-RELATED"/>
    <property type="match status" value="1"/>
</dbReference>
<evidence type="ECO:0000256" key="3">
    <source>
        <dbReference type="ARBA" id="ARBA00022475"/>
    </source>
</evidence>
<evidence type="ECO:0000256" key="4">
    <source>
        <dbReference type="ARBA" id="ARBA00022692"/>
    </source>
</evidence>
<keyword evidence="10" id="KW-1185">Reference proteome</keyword>
<comment type="subcellular location">
    <subcellularLocation>
        <location evidence="1 7">Cell membrane</location>
        <topology evidence="1 7">Multi-pass membrane protein</topology>
    </subcellularLocation>
</comment>
<dbReference type="InterPro" id="IPR032816">
    <property type="entry name" value="VTT_dom"/>
</dbReference>
<feature type="transmembrane region" description="Helical" evidence="7">
    <location>
        <begin position="118"/>
        <end position="142"/>
    </location>
</feature>
<sequence length="213" mass="21665">MRLAGLVLLVLLVVALAVAAQLVDLPDGAGLRALVDGAGNAAPVVFVAVCALGTAVFFPKPVLATAAGLLFGVGWGSVLAIAGFTAGAMIAFTVARVLGRDTVKGWLGERLAVLERVFARRGVEATLVIRLLPVLPFTLANYGAGVTAVRGRHFALGTALGLVPSTVLAAVLGDALSDLGSPRSLVALAIWAVLAALGVWWGRNLIRTAARAS</sequence>
<feature type="transmembrane region" description="Helical" evidence="7">
    <location>
        <begin position="184"/>
        <end position="202"/>
    </location>
</feature>
<evidence type="ECO:0000259" key="8">
    <source>
        <dbReference type="Pfam" id="PF09335"/>
    </source>
</evidence>
<dbReference type="Pfam" id="PF09335">
    <property type="entry name" value="VTT_dom"/>
    <property type="match status" value="1"/>
</dbReference>
<dbReference type="Proteomes" id="UP000199503">
    <property type="component" value="Unassembled WGS sequence"/>
</dbReference>
<dbReference type="STRING" id="65499.SAMN04488000_111183"/>
<feature type="transmembrane region" description="Helical" evidence="7">
    <location>
        <begin position="154"/>
        <end position="172"/>
    </location>
</feature>
<reference evidence="10" key="1">
    <citation type="submission" date="2016-10" db="EMBL/GenBank/DDBJ databases">
        <authorList>
            <person name="Varghese N."/>
            <person name="Submissions S."/>
        </authorList>
    </citation>
    <scope>NUCLEOTIDE SEQUENCE [LARGE SCALE GENOMIC DNA]</scope>
    <source>
        <strain evidence="10">DSM 44437</strain>
    </source>
</reference>
<organism evidence="9 10">
    <name type="scientific">Lentzea albida</name>
    <dbReference type="NCBI Taxonomy" id="65499"/>
    <lineage>
        <taxon>Bacteria</taxon>
        <taxon>Bacillati</taxon>
        <taxon>Actinomycetota</taxon>
        <taxon>Actinomycetes</taxon>
        <taxon>Pseudonocardiales</taxon>
        <taxon>Pseudonocardiaceae</taxon>
        <taxon>Lentzea</taxon>
    </lineage>
</organism>
<comment type="similarity">
    <text evidence="2 7">Belongs to the TVP38/TMEM64 family.</text>
</comment>
<gene>
    <name evidence="9" type="ORF">SAMN04488000_111183</name>
</gene>
<evidence type="ECO:0000313" key="9">
    <source>
        <dbReference type="EMBL" id="SER73671.1"/>
    </source>
</evidence>
<feature type="domain" description="VTT" evidence="8">
    <location>
        <begin position="58"/>
        <end position="174"/>
    </location>
</feature>
<dbReference type="InterPro" id="IPR015414">
    <property type="entry name" value="TMEM64"/>
</dbReference>
<name>A0A1H9RLD9_9PSEU</name>
<dbReference type="GO" id="GO:0005886">
    <property type="term" value="C:plasma membrane"/>
    <property type="evidence" value="ECO:0007669"/>
    <property type="project" value="UniProtKB-SubCell"/>
</dbReference>
<evidence type="ECO:0000256" key="6">
    <source>
        <dbReference type="ARBA" id="ARBA00023136"/>
    </source>
</evidence>
<dbReference type="RefSeq" id="WP_177229924.1">
    <property type="nucleotide sequence ID" value="NZ_FOFV01000011.1"/>
</dbReference>
<protein>
    <recommendedName>
        <fullName evidence="7">TVP38/TMEM64 family membrane protein</fullName>
    </recommendedName>
</protein>
<accession>A0A1H9RLD9</accession>
<dbReference type="AlphaFoldDB" id="A0A1H9RLD9"/>
<dbReference type="EMBL" id="FOFV01000011">
    <property type="protein sequence ID" value="SER73671.1"/>
    <property type="molecule type" value="Genomic_DNA"/>
</dbReference>
<dbReference type="PANTHER" id="PTHR12677:SF59">
    <property type="entry name" value="GOLGI APPARATUS MEMBRANE PROTEIN TVP38-RELATED"/>
    <property type="match status" value="1"/>
</dbReference>
<evidence type="ECO:0000256" key="2">
    <source>
        <dbReference type="ARBA" id="ARBA00008640"/>
    </source>
</evidence>
<keyword evidence="4 7" id="KW-0812">Transmembrane</keyword>
<keyword evidence="6 7" id="KW-0472">Membrane</keyword>
<proteinExistence type="inferred from homology"/>
<evidence type="ECO:0000313" key="10">
    <source>
        <dbReference type="Proteomes" id="UP000199503"/>
    </source>
</evidence>
<evidence type="ECO:0000256" key="5">
    <source>
        <dbReference type="ARBA" id="ARBA00022989"/>
    </source>
</evidence>
<evidence type="ECO:0000256" key="7">
    <source>
        <dbReference type="RuleBase" id="RU366058"/>
    </source>
</evidence>
<feature type="transmembrane region" description="Helical" evidence="7">
    <location>
        <begin position="70"/>
        <end position="98"/>
    </location>
</feature>
<feature type="transmembrane region" description="Helical" evidence="7">
    <location>
        <begin position="38"/>
        <end position="58"/>
    </location>
</feature>
<evidence type="ECO:0000256" key="1">
    <source>
        <dbReference type="ARBA" id="ARBA00004651"/>
    </source>
</evidence>
<keyword evidence="5 7" id="KW-1133">Transmembrane helix</keyword>
<keyword evidence="3 7" id="KW-1003">Cell membrane</keyword>